<evidence type="ECO:0000313" key="2">
    <source>
        <dbReference type="Proteomes" id="UP000798662"/>
    </source>
</evidence>
<evidence type="ECO:0000313" key="1">
    <source>
        <dbReference type="EMBL" id="KAK1858937.1"/>
    </source>
</evidence>
<name>A0ACC3BM88_PYRYE</name>
<gene>
    <name evidence="1" type="ORF">I4F81_001536</name>
</gene>
<keyword evidence="2" id="KW-1185">Reference proteome</keyword>
<dbReference type="Proteomes" id="UP000798662">
    <property type="component" value="Chromosome 1"/>
</dbReference>
<reference evidence="1" key="1">
    <citation type="submission" date="2019-11" db="EMBL/GenBank/DDBJ databases">
        <title>Nori genome reveals adaptations in red seaweeds to the harsh intertidal environment.</title>
        <authorList>
            <person name="Wang D."/>
            <person name="Mao Y."/>
        </authorList>
    </citation>
    <scope>NUCLEOTIDE SEQUENCE</scope>
    <source>
        <tissue evidence="1">Gametophyte</tissue>
    </source>
</reference>
<sequence length="102" mass="11344">MLMPTSKIIRPYRSCRPSKPPTMVRGRPGTSASSIRTEMLRRKMCAMATRPSQSSHEEPNMSFTSNQARGTIVEAENEPSLPGAVLFRDSSNMTRSPCRQVS</sequence>
<dbReference type="EMBL" id="CM020618">
    <property type="protein sequence ID" value="KAK1858937.1"/>
    <property type="molecule type" value="Genomic_DNA"/>
</dbReference>
<accession>A0ACC3BM88</accession>
<protein>
    <submittedName>
        <fullName evidence="1">Uncharacterized protein</fullName>
    </submittedName>
</protein>
<proteinExistence type="predicted"/>
<comment type="caution">
    <text evidence="1">The sequence shown here is derived from an EMBL/GenBank/DDBJ whole genome shotgun (WGS) entry which is preliminary data.</text>
</comment>
<organism evidence="1 2">
    <name type="scientific">Pyropia yezoensis</name>
    <name type="common">Susabi-nori</name>
    <name type="synonym">Porphyra yezoensis</name>
    <dbReference type="NCBI Taxonomy" id="2788"/>
    <lineage>
        <taxon>Eukaryota</taxon>
        <taxon>Rhodophyta</taxon>
        <taxon>Bangiophyceae</taxon>
        <taxon>Bangiales</taxon>
        <taxon>Bangiaceae</taxon>
        <taxon>Pyropia</taxon>
    </lineage>
</organism>